<protein>
    <submittedName>
        <fullName evidence="6">Sphingomyelin phosphodiesterase 4</fullName>
    </submittedName>
</protein>
<dbReference type="STRING" id="104452.A0A0L7KUR5"/>
<dbReference type="EMBL" id="JTDY01005628">
    <property type="protein sequence ID" value="KOB66806.1"/>
    <property type="molecule type" value="Genomic_DNA"/>
</dbReference>
<keyword evidence="2 5" id="KW-0812">Transmembrane</keyword>
<dbReference type="Pfam" id="PF14724">
    <property type="entry name" value="mit_SMPDase"/>
    <property type="match status" value="3"/>
</dbReference>
<dbReference type="PANTHER" id="PTHR12988">
    <property type="entry name" value="SPHINGOMYELIN PHOSPHODIESTERASE 4"/>
    <property type="match status" value="1"/>
</dbReference>
<keyword evidence="4 5" id="KW-0472">Membrane</keyword>
<gene>
    <name evidence="6" type="ORF">OBRU01_13310</name>
</gene>
<sequence length="618" mass="72075">LQFYTCLNFPLHEKLLELTKIIDQFSPNKELQALFPELINNIFATSFSNGWGLKTITLESNKYYYEMLLNFLHPQGPLFRLCYKLLADPQLKYPLPLSSLPIDLQMTIERGRCPQFYGDMLATDPQTMTVTELMLNPFDYYMFNFALHVVNNDQDRISWDNWNSVYFALACDYLLHFLPVDPNEPVLPHIPKYTGKVPISAPLQTANRPLYPPSMLLIQDLSGAMMSNQPSSQTQSRNEVWRSETVLQVFIDVWMSVEQFNGQNNNHLHAFSAKHLSDPAIRSSALRKYARQIMCARAYHYIKHLVTTWPLDASFRLVLELWLSFIQPWRYVDNSILKDRLSDYHEEQQTTTSPLDAGFIQFIAENYPSYVCVFQLVLPRFVRLDLTAYKNTVMLFRLGKVFAQPHLVPILKSLEQAIVFSGAGLQNSPDSRFWSAIKHWLMWTDNEDLLLEEYRKVAPFLNATVRYFSAIFGLRSTASVHYMGDPDLMPITMYESTILVRMLYQIASRINELYQSQFINLWDRNDFWGFVAREVLQKPCRIQNYVKDGANYQTVVSRELPARLSLRRLGSLAFVVWFTMGYLLFKLFSYSGFFYVFILVTMWVTYVLVKATIKVLKL</sequence>
<dbReference type="InterPro" id="IPR024129">
    <property type="entry name" value="Sphingomy_SMPD4"/>
</dbReference>
<feature type="transmembrane region" description="Helical" evidence="5">
    <location>
        <begin position="591"/>
        <end position="609"/>
    </location>
</feature>
<evidence type="ECO:0000256" key="3">
    <source>
        <dbReference type="ARBA" id="ARBA00022989"/>
    </source>
</evidence>
<dbReference type="GO" id="GO:0050290">
    <property type="term" value="F:sphingomyelin phosphodiesterase D activity"/>
    <property type="evidence" value="ECO:0007669"/>
    <property type="project" value="InterPro"/>
</dbReference>
<accession>A0A0L7KUR5</accession>
<name>A0A0L7KUR5_OPEBR</name>
<dbReference type="PANTHER" id="PTHR12988:SF6">
    <property type="entry name" value="SPHINGOMYELIN PHOSPHODIESTERASE 4"/>
    <property type="match status" value="1"/>
</dbReference>
<evidence type="ECO:0000313" key="7">
    <source>
        <dbReference type="Proteomes" id="UP000037510"/>
    </source>
</evidence>
<organism evidence="6 7">
    <name type="scientific">Operophtera brumata</name>
    <name type="common">Winter moth</name>
    <name type="synonym">Phalaena brumata</name>
    <dbReference type="NCBI Taxonomy" id="104452"/>
    <lineage>
        <taxon>Eukaryota</taxon>
        <taxon>Metazoa</taxon>
        <taxon>Ecdysozoa</taxon>
        <taxon>Arthropoda</taxon>
        <taxon>Hexapoda</taxon>
        <taxon>Insecta</taxon>
        <taxon>Pterygota</taxon>
        <taxon>Neoptera</taxon>
        <taxon>Endopterygota</taxon>
        <taxon>Lepidoptera</taxon>
        <taxon>Glossata</taxon>
        <taxon>Ditrysia</taxon>
        <taxon>Geometroidea</taxon>
        <taxon>Geometridae</taxon>
        <taxon>Larentiinae</taxon>
        <taxon>Operophtera</taxon>
    </lineage>
</organism>
<evidence type="ECO:0000313" key="6">
    <source>
        <dbReference type="EMBL" id="KOB66806.1"/>
    </source>
</evidence>
<proteinExistence type="predicted"/>
<feature type="non-terminal residue" evidence="6">
    <location>
        <position position="1"/>
    </location>
</feature>
<dbReference type="GO" id="GO:0016020">
    <property type="term" value="C:membrane"/>
    <property type="evidence" value="ECO:0007669"/>
    <property type="project" value="UniProtKB-SubCell"/>
</dbReference>
<comment type="subcellular location">
    <subcellularLocation>
        <location evidence="1">Membrane</location>
        <topology evidence="1">Single-pass membrane protein</topology>
    </subcellularLocation>
</comment>
<evidence type="ECO:0000256" key="5">
    <source>
        <dbReference type="SAM" id="Phobius"/>
    </source>
</evidence>
<dbReference type="AlphaFoldDB" id="A0A0L7KUR5"/>
<reference evidence="6 7" key="1">
    <citation type="journal article" date="2015" name="Genome Biol. Evol.">
        <title>The genome of winter moth (Operophtera brumata) provides a genomic perspective on sexual dimorphism and phenology.</title>
        <authorList>
            <person name="Derks M.F."/>
            <person name="Smit S."/>
            <person name="Salis L."/>
            <person name="Schijlen E."/>
            <person name="Bossers A."/>
            <person name="Mateman C."/>
            <person name="Pijl A.S."/>
            <person name="de Ridder D."/>
            <person name="Groenen M.A."/>
            <person name="Visser M.E."/>
            <person name="Megens H.J."/>
        </authorList>
    </citation>
    <scope>NUCLEOTIDE SEQUENCE [LARGE SCALE GENOMIC DNA]</scope>
    <source>
        <strain evidence="6">WM2013NL</strain>
        <tissue evidence="6">Head and thorax</tissue>
    </source>
</reference>
<comment type="caution">
    <text evidence="6">The sequence shown here is derived from an EMBL/GenBank/DDBJ whole genome shotgun (WGS) entry which is preliminary data.</text>
</comment>
<keyword evidence="7" id="KW-1185">Reference proteome</keyword>
<evidence type="ECO:0000256" key="2">
    <source>
        <dbReference type="ARBA" id="ARBA00022692"/>
    </source>
</evidence>
<dbReference type="Proteomes" id="UP000037510">
    <property type="component" value="Unassembled WGS sequence"/>
</dbReference>
<evidence type="ECO:0000256" key="1">
    <source>
        <dbReference type="ARBA" id="ARBA00004167"/>
    </source>
</evidence>
<keyword evidence="3 5" id="KW-1133">Transmembrane helix</keyword>
<dbReference type="GO" id="GO:0046513">
    <property type="term" value="P:ceramide biosynthetic process"/>
    <property type="evidence" value="ECO:0007669"/>
    <property type="project" value="TreeGrafter"/>
</dbReference>
<dbReference type="GO" id="GO:0046475">
    <property type="term" value="P:glycerophospholipid catabolic process"/>
    <property type="evidence" value="ECO:0007669"/>
    <property type="project" value="TreeGrafter"/>
</dbReference>
<dbReference type="GO" id="GO:0006685">
    <property type="term" value="P:sphingomyelin catabolic process"/>
    <property type="evidence" value="ECO:0007669"/>
    <property type="project" value="TreeGrafter"/>
</dbReference>
<evidence type="ECO:0000256" key="4">
    <source>
        <dbReference type="ARBA" id="ARBA00023136"/>
    </source>
</evidence>